<protein>
    <submittedName>
        <fullName evidence="1">Uncharacterized protein</fullName>
    </submittedName>
</protein>
<evidence type="ECO:0000313" key="2">
    <source>
        <dbReference type="Proteomes" id="UP000807353"/>
    </source>
</evidence>
<comment type="caution">
    <text evidence="1">The sequence shown here is derived from an EMBL/GenBank/DDBJ whole genome shotgun (WGS) entry which is preliminary data.</text>
</comment>
<gene>
    <name evidence="1" type="ORF">BDZ94DRAFT_1251758</name>
</gene>
<reference evidence="1" key="1">
    <citation type="submission" date="2020-11" db="EMBL/GenBank/DDBJ databases">
        <authorList>
            <consortium name="DOE Joint Genome Institute"/>
            <person name="Ahrendt S."/>
            <person name="Riley R."/>
            <person name="Andreopoulos W."/>
            <person name="Labutti K."/>
            <person name="Pangilinan J."/>
            <person name="Ruiz-Duenas F.J."/>
            <person name="Barrasa J.M."/>
            <person name="Sanchez-Garcia M."/>
            <person name="Camarero S."/>
            <person name="Miyauchi S."/>
            <person name="Serrano A."/>
            <person name="Linde D."/>
            <person name="Babiker R."/>
            <person name="Drula E."/>
            <person name="Ayuso-Fernandez I."/>
            <person name="Pacheco R."/>
            <person name="Padilla G."/>
            <person name="Ferreira P."/>
            <person name="Barriuso J."/>
            <person name="Kellner H."/>
            <person name="Castanera R."/>
            <person name="Alfaro M."/>
            <person name="Ramirez L."/>
            <person name="Pisabarro A.G."/>
            <person name="Kuo A."/>
            <person name="Tritt A."/>
            <person name="Lipzen A."/>
            <person name="He G."/>
            <person name="Yan M."/>
            <person name="Ng V."/>
            <person name="Cullen D."/>
            <person name="Martin F."/>
            <person name="Rosso M.-N."/>
            <person name="Henrissat B."/>
            <person name="Hibbett D."/>
            <person name="Martinez A.T."/>
            <person name="Grigoriev I.V."/>
        </authorList>
    </citation>
    <scope>NUCLEOTIDE SEQUENCE</scope>
    <source>
        <strain evidence="1">CBS 247.69</strain>
    </source>
</reference>
<dbReference type="AlphaFoldDB" id="A0A9P6CHL9"/>
<name>A0A9P6CHL9_9AGAR</name>
<accession>A0A9P6CHL9</accession>
<evidence type="ECO:0000313" key="1">
    <source>
        <dbReference type="EMBL" id="KAF9466357.1"/>
    </source>
</evidence>
<dbReference type="Proteomes" id="UP000807353">
    <property type="component" value="Unassembled WGS sequence"/>
</dbReference>
<dbReference type="EMBL" id="MU150242">
    <property type="protein sequence ID" value="KAF9466357.1"/>
    <property type="molecule type" value="Genomic_DNA"/>
</dbReference>
<proteinExistence type="predicted"/>
<keyword evidence="2" id="KW-1185">Reference proteome</keyword>
<organism evidence="1 2">
    <name type="scientific">Collybia nuda</name>
    <dbReference type="NCBI Taxonomy" id="64659"/>
    <lineage>
        <taxon>Eukaryota</taxon>
        <taxon>Fungi</taxon>
        <taxon>Dikarya</taxon>
        <taxon>Basidiomycota</taxon>
        <taxon>Agaricomycotina</taxon>
        <taxon>Agaricomycetes</taxon>
        <taxon>Agaricomycetidae</taxon>
        <taxon>Agaricales</taxon>
        <taxon>Tricholomatineae</taxon>
        <taxon>Clitocybaceae</taxon>
        <taxon>Collybia</taxon>
    </lineage>
</organism>
<sequence length="121" mass="13516">MKIMRHAYQITFQTVPSQTVGAGPSRLADPLPSQTTGAGPIRLPFPFLSQTPGAGPQDYMILYPLKLLEQVHQDCLILLLKLLEQAHQGYPFLFFSDSWGRPIKVAYFSYPPITGDCTYSI</sequence>